<proteinExistence type="inferred from homology"/>
<evidence type="ECO:0000313" key="11">
    <source>
        <dbReference type="Proteomes" id="UP000018001"/>
    </source>
</evidence>
<dbReference type="PROSITE" id="PS00216">
    <property type="entry name" value="SUGAR_TRANSPORT_1"/>
    <property type="match status" value="1"/>
</dbReference>
<dbReference type="PANTHER" id="PTHR35339">
    <property type="entry name" value="LINALOOL DEHYDRATASE_ISOMERASE DOMAIN-CONTAINING PROTEIN"/>
    <property type="match status" value="1"/>
</dbReference>
<dbReference type="Proteomes" id="UP000018001">
    <property type="component" value="Unassembled WGS sequence"/>
</dbReference>
<dbReference type="AlphaFoldDB" id="V5FMU7"/>
<dbReference type="SUPFAM" id="SSF103473">
    <property type="entry name" value="MFS general substrate transporter"/>
    <property type="match status" value="1"/>
</dbReference>
<dbReference type="InterPro" id="IPR049349">
    <property type="entry name" value="DUF2264_N"/>
</dbReference>
<dbReference type="InParanoid" id="V5FMU7"/>
<feature type="transmembrane region" description="Helical" evidence="8">
    <location>
        <begin position="776"/>
        <end position="797"/>
    </location>
</feature>
<dbReference type="Gene3D" id="1.20.1250.20">
    <property type="entry name" value="MFS general substrate transporter like domains"/>
    <property type="match status" value="1"/>
</dbReference>
<feature type="transmembrane region" description="Helical" evidence="8">
    <location>
        <begin position="1074"/>
        <end position="1095"/>
    </location>
</feature>
<evidence type="ECO:0000256" key="7">
    <source>
        <dbReference type="SAM" id="MobiDB-lite"/>
    </source>
</evidence>
<dbReference type="Pfam" id="PF00083">
    <property type="entry name" value="Sugar_tr"/>
    <property type="match status" value="1"/>
</dbReference>
<evidence type="ECO:0000313" key="10">
    <source>
        <dbReference type="EMBL" id="GAD93243.1"/>
    </source>
</evidence>
<comment type="subcellular location">
    <subcellularLocation>
        <location evidence="1">Membrane</location>
        <topology evidence="1">Multi-pass membrane protein</topology>
    </subcellularLocation>
</comment>
<evidence type="ECO:0000256" key="6">
    <source>
        <dbReference type="ARBA" id="ARBA00023136"/>
    </source>
</evidence>
<dbReference type="Pfam" id="PF10022">
    <property type="entry name" value="DUF2264"/>
    <property type="match status" value="1"/>
</dbReference>
<dbReference type="InterPro" id="IPR036259">
    <property type="entry name" value="MFS_trans_sf"/>
</dbReference>
<feature type="transmembrane region" description="Helical" evidence="8">
    <location>
        <begin position="809"/>
        <end position="830"/>
    </location>
</feature>
<keyword evidence="4 8" id="KW-0812">Transmembrane</keyword>
<dbReference type="InterPro" id="IPR005829">
    <property type="entry name" value="Sugar_transporter_CS"/>
</dbReference>
<name>V5FMU7_BYSSN</name>
<dbReference type="CDD" id="cd17356">
    <property type="entry name" value="MFS_HXT"/>
    <property type="match status" value="1"/>
</dbReference>
<evidence type="ECO:0000256" key="1">
    <source>
        <dbReference type="ARBA" id="ARBA00004141"/>
    </source>
</evidence>
<keyword evidence="5 8" id="KW-1133">Transmembrane helix</keyword>
<dbReference type="InterPro" id="IPR016624">
    <property type="entry name" value="UCP014753"/>
</dbReference>
<keyword evidence="3" id="KW-0813">Transport</keyword>
<feature type="transmembrane region" description="Helical" evidence="8">
    <location>
        <begin position="717"/>
        <end position="736"/>
    </location>
</feature>
<dbReference type="PROSITE" id="PS00217">
    <property type="entry name" value="SUGAR_TRANSPORT_2"/>
    <property type="match status" value="1"/>
</dbReference>
<dbReference type="PROSITE" id="PS50850">
    <property type="entry name" value="MFS"/>
    <property type="match status" value="1"/>
</dbReference>
<evidence type="ECO:0000256" key="8">
    <source>
        <dbReference type="SAM" id="Phobius"/>
    </source>
</evidence>
<dbReference type="Pfam" id="PF20938">
    <property type="entry name" value="DUF2264_C"/>
    <property type="match status" value="1"/>
</dbReference>
<evidence type="ECO:0000256" key="5">
    <source>
        <dbReference type="ARBA" id="ARBA00022989"/>
    </source>
</evidence>
<comment type="similarity">
    <text evidence="2">Belongs to the major facilitator superfamily. Sugar transporter (TC 2.A.1.1) family.</text>
</comment>
<sequence>MSVHANGKTPPQAFSKCPFVTRSDFQDGCVALLSPLVPRFTPGNTRVKIGTSTTRFDEGGAQIEGFARPLWGLGALLAGGYKYKEAERWRQGIINGTDPEHPEFWGEIEDLDQRMVEMCPIGFALAVAPDELWNSLTDKQKDNVAKWLGSINEREMPNTNWLWFRVFANLGLRKNGAPYSLKRIEADMDHLDTFHVGGGWSNDGPKSHHQMDYYSGSFAIQFLQLLYSKLAGDFDPVRAEKYRTRAREFAKDFVHYFDEEGRAIPFGRSVTYRFAMAGFWGAVAFADVELPAPLTWGVVKGLLLRNFRWWATQEDIFNSDGTLTLGYCYANMYLTENYNSPGSPYWCCLSFTPLVLPESHPFWAAEEEPYPSAALPEIAVLGYPKHIVIHRGGHSFLLSSGQACHYPLKATQAKYGKFAYSSSFGYSVPTGGYQLEQHAPDSMLAISDDGGDIWQTRRLALNARIEQRGDLPVLISEWKPWSDVTVETYLVPPSAESGNWHIRAHRISTSRSIMTSEGAFAIYGCNSHNGRILGPFKDGSSSEGTLEDSQRAITVSSAGAVGIVELQPGTSRAGKVVLADPNSNIVHGRTLLPSLAATIDAGKQLWFVTAVYALPSGEEGWQNDWRDKWEKLPQVPSWLQDMIDSKACCGAMLFGMDSGIIGGVLTMDTFKKKYGLENQSKVGAANLSANIVSTLQAGCFVGALIASPVADKWGRKLSLIIASVFAIVGVVMQFASDGYLQPMYIGRFITGLGVGAASMVNPLYVSENAPRAIRGALTGMYQFFIALGIMLAFWINYGSLLHFHGAASYIVPLSMQALPAALLFIGMLFCNESPRWLARQDRWEEAKATLSRVRNLPSAHPYVENEFQDIVTQLEHERQLIGGSGFWDLMKEMWLIPGNRKRVMISIMLMVCQQMTGTNAINYYAPQMFENLGVTGNATNLFATGIYGIVKAVACGAFVIFVADTLGRRKSLLWTSVGQALAMLYIGLYVRIAPPKAGEPVIPAGYVALVCIFLFAAFFQFGWGPVCWTYVSEIPTARLRSLNVAFAAATQWLFNFVVARAVPNMMATVGNAGYGTYIIFSCFCFAMGVFVWFFIPETKAVSLEKMDDLFGVTELVERKTAAMEHGETREVDDKVDATETRIERV</sequence>
<feature type="domain" description="Major facilitator superfamily (MFS) profile" evidence="9">
    <location>
        <begin position="643"/>
        <end position="1099"/>
    </location>
</feature>
<dbReference type="FunFam" id="1.20.1250.20:FF:000026">
    <property type="entry name" value="MFS quinate transporter QutD"/>
    <property type="match status" value="1"/>
</dbReference>
<feature type="transmembrane region" description="Helical" evidence="8">
    <location>
        <begin position="945"/>
        <end position="963"/>
    </location>
</feature>
<dbReference type="InterPro" id="IPR005828">
    <property type="entry name" value="MFS_sugar_transport-like"/>
</dbReference>
<dbReference type="PRINTS" id="PR00171">
    <property type="entry name" value="SUGRTRNSPORT"/>
</dbReference>
<dbReference type="OrthoDB" id="5150166at2759"/>
<evidence type="ECO:0000259" key="9">
    <source>
        <dbReference type="PROSITE" id="PS50850"/>
    </source>
</evidence>
<feature type="transmembrane region" description="Helical" evidence="8">
    <location>
        <begin position="903"/>
        <end position="925"/>
    </location>
</feature>
<feature type="transmembrane region" description="Helical" evidence="8">
    <location>
        <begin position="1042"/>
        <end position="1062"/>
    </location>
</feature>
<dbReference type="EMBL" id="BAUL01000051">
    <property type="protein sequence ID" value="GAD93243.1"/>
    <property type="molecule type" value="Genomic_DNA"/>
</dbReference>
<keyword evidence="11" id="KW-1185">Reference proteome</keyword>
<dbReference type="GO" id="GO:0022857">
    <property type="term" value="F:transmembrane transporter activity"/>
    <property type="evidence" value="ECO:0007669"/>
    <property type="project" value="InterPro"/>
</dbReference>
<evidence type="ECO:0000256" key="3">
    <source>
        <dbReference type="ARBA" id="ARBA00022448"/>
    </source>
</evidence>
<feature type="transmembrane region" description="Helical" evidence="8">
    <location>
        <begin position="742"/>
        <end position="764"/>
    </location>
</feature>
<dbReference type="PANTHER" id="PTHR35339:SF4">
    <property type="entry name" value="LINALOOL DEHYDRATASE_ISOMERASE DOMAIN-CONTAINING PROTEIN"/>
    <property type="match status" value="1"/>
</dbReference>
<feature type="transmembrane region" description="Helical" evidence="8">
    <location>
        <begin position="1004"/>
        <end position="1030"/>
    </location>
</feature>
<dbReference type="HOGENOM" id="CLU_277183_0_0_1"/>
<dbReference type="eggNOG" id="KOG0254">
    <property type="taxonomic scope" value="Eukaryota"/>
</dbReference>
<dbReference type="InterPro" id="IPR049237">
    <property type="entry name" value="DUF2264_C"/>
</dbReference>
<feature type="region of interest" description="Disordered" evidence="7">
    <location>
        <begin position="1123"/>
        <end position="1145"/>
    </location>
</feature>
<evidence type="ECO:0000256" key="2">
    <source>
        <dbReference type="ARBA" id="ARBA00010992"/>
    </source>
</evidence>
<keyword evidence="6 8" id="KW-0472">Membrane</keyword>
<organism evidence="10 11">
    <name type="scientific">Byssochlamys spectabilis (strain No. 5 / NBRC 109023)</name>
    <name type="common">Paecilomyces variotii</name>
    <dbReference type="NCBI Taxonomy" id="1356009"/>
    <lineage>
        <taxon>Eukaryota</taxon>
        <taxon>Fungi</taxon>
        <taxon>Dikarya</taxon>
        <taxon>Ascomycota</taxon>
        <taxon>Pezizomycotina</taxon>
        <taxon>Eurotiomycetes</taxon>
        <taxon>Eurotiomycetidae</taxon>
        <taxon>Eurotiales</taxon>
        <taxon>Thermoascaceae</taxon>
        <taxon>Paecilomyces</taxon>
    </lineage>
</organism>
<gene>
    <name evidence="10" type="ORF">PVAR5_1851</name>
</gene>
<reference evidence="11" key="1">
    <citation type="journal article" date="2014" name="Genome Announc.">
        <title>Draft genome sequence of the formaldehyde-resistant fungus Byssochlamys spectabilis No. 5 (anamorph Paecilomyces variotii No. 5) (NBRC109023).</title>
        <authorList>
            <person name="Oka T."/>
            <person name="Ekino K."/>
            <person name="Fukuda K."/>
            <person name="Nomura Y."/>
        </authorList>
    </citation>
    <scope>NUCLEOTIDE SEQUENCE [LARGE SCALE GENOMIC DNA]</scope>
    <source>
        <strain evidence="11">No. 5 / NBRC 109023</strain>
    </source>
</reference>
<comment type="caution">
    <text evidence="10">The sequence shown here is derived from an EMBL/GenBank/DDBJ whole genome shotgun (WGS) entry which is preliminary data.</text>
</comment>
<dbReference type="InterPro" id="IPR020846">
    <property type="entry name" value="MFS_dom"/>
</dbReference>
<dbReference type="NCBIfam" id="TIGR00879">
    <property type="entry name" value="SP"/>
    <property type="match status" value="1"/>
</dbReference>
<feature type="transmembrane region" description="Helical" evidence="8">
    <location>
        <begin position="972"/>
        <end position="992"/>
    </location>
</feature>
<dbReference type="InterPro" id="IPR003663">
    <property type="entry name" value="Sugar/inositol_transpt"/>
</dbReference>
<protein>
    <recommendedName>
        <fullName evidence="9">Major facilitator superfamily (MFS) profile domain-containing protein</fullName>
    </recommendedName>
</protein>
<evidence type="ECO:0000256" key="4">
    <source>
        <dbReference type="ARBA" id="ARBA00022692"/>
    </source>
</evidence>
<accession>V5FMU7</accession>
<dbReference type="GO" id="GO:0016020">
    <property type="term" value="C:membrane"/>
    <property type="evidence" value="ECO:0007669"/>
    <property type="project" value="UniProtKB-SubCell"/>
</dbReference>
<feature type="transmembrane region" description="Helical" evidence="8">
    <location>
        <begin position="687"/>
        <end position="705"/>
    </location>
</feature>